<gene>
    <name evidence="2" type="ORF">EZS28_008894</name>
</gene>
<feature type="compositionally biased region" description="Acidic residues" evidence="1">
    <location>
        <begin position="436"/>
        <end position="464"/>
    </location>
</feature>
<name>A0A5J4WL35_9EUKA</name>
<feature type="compositionally biased region" description="Low complexity" evidence="1">
    <location>
        <begin position="179"/>
        <end position="190"/>
    </location>
</feature>
<feature type="compositionally biased region" description="Acidic residues" evidence="1">
    <location>
        <begin position="382"/>
        <end position="392"/>
    </location>
</feature>
<evidence type="ECO:0000256" key="1">
    <source>
        <dbReference type="SAM" id="MobiDB-lite"/>
    </source>
</evidence>
<evidence type="ECO:0000313" key="3">
    <source>
        <dbReference type="Proteomes" id="UP000324800"/>
    </source>
</evidence>
<feature type="compositionally biased region" description="Polar residues" evidence="1">
    <location>
        <begin position="339"/>
        <end position="349"/>
    </location>
</feature>
<dbReference type="AlphaFoldDB" id="A0A5J4WL35"/>
<dbReference type="EMBL" id="SNRW01001647">
    <property type="protein sequence ID" value="KAA6395581.1"/>
    <property type="molecule type" value="Genomic_DNA"/>
</dbReference>
<evidence type="ECO:0000313" key="2">
    <source>
        <dbReference type="EMBL" id="KAA6395581.1"/>
    </source>
</evidence>
<proteinExistence type="predicted"/>
<comment type="caution">
    <text evidence="2">The sequence shown here is derived from an EMBL/GenBank/DDBJ whole genome shotgun (WGS) entry which is preliminary data.</text>
</comment>
<feature type="compositionally biased region" description="Basic residues" evidence="1">
    <location>
        <begin position="512"/>
        <end position="535"/>
    </location>
</feature>
<feature type="region of interest" description="Disordered" evidence="1">
    <location>
        <begin position="175"/>
        <end position="195"/>
    </location>
</feature>
<feature type="compositionally biased region" description="Basic and acidic residues" evidence="1">
    <location>
        <begin position="231"/>
        <end position="262"/>
    </location>
</feature>
<feature type="compositionally biased region" description="Basic and acidic residues" evidence="1">
    <location>
        <begin position="296"/>
        <end position="315"/>
    </location>
</feature>
<feature type="compositionally biased region" description="Acidic residues" evidence="1">
    <location>
        <begin position="472"/>
        <end position="491"/>
    </location>
</feature>
<feature type="compositionally biased region" description="Basic and acidic residues" evidence="1">
    <location>
        <begin position="493"/>
        <end position="511"/>
    </location>
</feature>
<dbReference type="Proteomes" id="UP000324800">
    <property type="component" value="Unassembled WGS sequence"/>
</dbReference>
<feature type="region of interest" description="Disordered" evidence="1">
    <location>
        <begin position="333"/>
        <end position="535"/>
    </location>
</feature>
<accession>A0A5J4WL35</accession>
<protein>
    <submittedName>
        <fullName evidence="2">Uncharacterized protein</fullName>
    </submittedName>
</protein>
<feature type="region of interest" description="Disordered" evidence="1">
    <location>
        <begin position="226"/>
        <end position="315"/>
    </location>
</feature>
<organism evidence="2 3">
    <name type="scientific">Streblomastix strix</name>
    <dbReference type="NCBI Taxonomy" id="222440"/>
    <lineage>
        <taxon>Eukaryota</taxon>
        <taxon>Metamonada</taxon>
        <taxon>Preaxostyla</taxon>
        <taxon>Oxymonadida</taxon>
        <taxon>Streblomastigidae</taxon>
        <taxon>Streblomastix</taxon>
    </lineage>
</organism>
<reference evidence="2 3" key="1">
    <citation type="submission" date="2019-03" db="EMBL/GenBank/DDBJ databases">
        <title>Single cell metagenomics reveals metabolic interactions within the superorganism composed of flagellate Streblomastix strix and complex community of Bacteroidetes bacteria on its surface.</title>
        <authorList>
            <person name="Treitli S.C."/>
            <person name="Kolisko M."/>
            <person name="Husnik F."/>
            <person name="Keeling P."/>
            <person name="Hampl V."/>
        </authorList>
    </citation>
    <scope>NUCLEOTIDE SEQUENCE [LARGE SCALE GENOMIC DNA]</scope>
    <source>
        <strain evidence="2">ST1C</strain>
    </source>
</reference>
<feature type="compositionally biased region" description="Basic and acidic residues" evidence="1">
    <location>
        <begin position="271"/>
        <end position="289"/>
    </location>
</feature>
<feature type="compositionally biased region" description="Polar residues" evidence="1">
    <location>
        <begin position="418"/>
        <end position="432"/>
    </location>
</feature>
<sequence>MSKKLGKKKQQYTKVFTNPHILACNLTDPHSMMKNEVKLSYLQTLRNAINQNKRSGKVLDYSQRLQLIWRKILQEKRISGSRQLIQIDNGIGNEKISLIPLTFPIPVDKPLQHVSLHPIVQVTQDEIFSKWIEAKQTWLSNNGKAQELKDMLLEIEDDAQEDGIADKQDLIKRKKSFGQQSSNKQQQQQNEQEDIWDEKKIVDVFQPHIMSRFNYSIPSYMMDKTPLQQFMRKEKKSDKQTGRRREMYKEIESEIENNKERYSSQSSMNEDLDKEKEKQKEEDKNKDKDEQEEQNDDIRQSKSDPQRKQKIKMLENEIMNSALKAMRDVKIPQMHRIFNPQSNINQLLSQEPKKKRRSKSPPPNNRLNQTTRITFNEKEGSSEDEEEDEQEEGNQLGNVKKKKKKRDIITGSFKHRNQWLSKNNTKNIKKSGQSQQDDDDDDEEEQEEQIDINSDEQDNEMDEQFDGKFNIDDDEDDDDEDGFNVEDEIDPELTGKDREVMKKRILEEHAKEKKKKQLQASRARNRKNRKRRRTE</sequence>